<organism evidence="2 3">
    <name type="scientific">Mesobacillus campisalis</name>
    <dbReference type="NCBI Taxonomy" id="1408103"/>
    <lineage>
        <taxon>Bacteria</taxon>
        <taxon>Bacillati</taxon>
        <taxon>Bacillota</taxon>
        <taxon>Bacilli</taxon>
        <taxon>Bacillales</taxon>
        <taxon>Bacillaceae</taxon>
        <taxon>Mesobacillus</taxon>
    </lineage>
</organism>
<reference evidence="2 3" key="1">
    <citation type="submission" date="2015-04" db="EMBL/GenBank/DDBJ databases">
        <title>Taxonomic description and genome sequence of Bacillus campisalis sp. nov., a novel member of the genus Bacillus isolated from solar saltern.</title>
        <authorList>
            <person name="Mathan Kumar R."/>
            <person name="Kaur G."/>
            <person name="Kumar A."/>
            <person name="Singh N.K."/>
            <person name="Kaur N."/>
            <person name="Kumar N."/>
            <person name="Mayilraj S."/>
        </authorList>
    </citation>
    <scope>NUCLEOTIDE SEQUENCE [LARGE SCALE GENOMIC DNA]</scope>
    <source>
        <strain evidence="2 3">SA2-6</strain>
    </source>
</reference>
<dbReference type="CDD" id="cd02440">
    <property type="entry name" value="AdoMet_MTases"/>
    <property type="match status" value="1"/>
</dbReference>
<keyword evidence="3" id="KW-1185">Reference proteome</keyword>
<dbReference type="SUPFAM" id="SSF53335">
    <property type="entry name" value="S-adenosyl-L-methionine-dependent methyltransferases"/>
    <property type="match status" value="1"/>
</dbReference>
<evidence type="ECO:0000313" key="3">
    <source>
        <dbReference type="Proteomes" id="UP000034166"/>
    </source>
</evidence>
<dbReference type="Pfam" id="PF13649">
    <property type="entry name" value="Methyltransf_25"/>
    <property type="match status" value="1"/>
</dbReference>
<accession>A0A0M2SVY7</accession>
<feature type="domain" description="Methyltransferase" evidence="1">
    <location>
        <begin position="40"/>
        <end position="127"/>
    </location>
</feature>
<dbReference type="InterPro" id="IPR041698">
    <property type="entry name" value="Methyltransf_25"/>
</dbReference>
<gene>
    <name evidence="2" type="ORF">WQ57_15515</name>
</gene>
<evidence type="ECO:0000313" key="2">
    <source>
        <dbReference type="EMBL" id="KKK37132.1"/>
    </source>
</evidence>
<dbReference type="PATRIC" id="fig|1408103.3.peg.3462"/>
<evidence type="ECO:0000259" key="1">
    <source>
        <dbReference type="Pfam" id="PF13649"/>
    </source>
</evidence>
<name>A0A0M2SVY7_9BACI</name>
<dbReference type="Gene3D" id="3.40.50.150">
    <property type="entry name" value="Vaccinia Virus protein VP39"/>
    <property type="match status" value="1"/>
</dbReference>
<dbReference type="Proteomes" id="UP000034166">
    <property type="component" value="Unassembled WGS sequence"/>
</dbReference>
<protein>
    <recommendedName>
        <fullName evidence="1">Methyltransferase domain-containing protein</fullName>
    </recommendedName>
</protein>
<dbReference type="InterPro" id="IPR029063">
    <property type="entry name" value="SAM-dependent_MTases_sf"/>
</dbReference>
<dbReference type="RefSeq" id="WP_046524675.1">
    <property type="nucleotide sequence ID" value="NZ_LAYY01000017.1"/>
</dbReference>
<dbReference type="AlphaFoldDB" id="A0A0M2SVY7"/>
<dbReference type="EMBL" id="LAYY01000017">
    <property type="protein sequence ID" value="KKK37132.1"/>
    <property type="molecule type" value="Genomic_DNA"/>
</dbReference>
<dbReference type="OrthoDB" id="9804312at2"/>
<comment type="caution">
    <text evidence="2">The sequence shown here is derived from an EMBL/GenBank/DDBJ whole genome shotgun (WGS) entry which is preliminary data.</text>
</comment>
<sequence length="186" mass="21379">MDPRMKWNSKYKERLIQAELPKPNPRLARLVSGLNGGDALDIACGLGGNSLFLAEQGFEVDALDISDIAVSHVQEQAARLEIPINARRADLRELDNPAFVKESYDLIVITYYLDRTLFPLVKSLLKENGHFFMETFYQSPSMENGKVSNQFKLRPRELLSQFHECQILHYEENEREGVQTLYCRKS</sequence>
<proteinExistence type="predicted"/>